<sequence length="180" mass="20347">MGSGTGTRTTAHEIKYVDCTGRGNEESPLHGYMVREFTCYAPAYNAYSLDCFLVLEILVTEIVGVQTVGRFLLDHALLLLEWRVRGPRPRVLLKHLLPETLGDSVFCKELAMVTAGYLETNWKTGWRGKEWDMLKAVTNEECMSCIGGARRQLDELDVEEGEEELAEEEGELTFCHLPQM</sequence>
<organism evidence="1 2">
    <name type="scientific">Pleurodeles waltl</name>
    <name type="common">Iberian ribbed newt</name>
    <dbReference type="NCBI Taxonomy" id="8319"/>
    <lineage>
        <taxon>Eukaryota</taxon>
        <taxon>Metazoa</taxon>
        <taxon>Chordata</taxon>
        <taxon>Craniata</taxon>
        <taxon>Vertebrata</taxon>
        <taxon>Euteleostomi</taxon>
        <taxon>Amphibia</taxon>
        <taxon>Batrachia</taxon>
        <taxon>Caudata</taxon>
        <taxon>Salamandroidea</taxon>
        <taxon>Salamandridae</taxon>
        <taxon>Pleurodelinae</taxon>
        <taxon>Pleurodeles</taxon>
    </lineage>
</organism>
<name>A0AAV7SPT2_PLEWA</name>
<reference evidence="1" key="1">
    <citation type="journal article" date="2022" name="bioRxiv">
        <title>Sequencing and chromosome-scale assembly of the giantPleurodeles waltlgenome.</title>
        <authorList>
            <person name="Brown T."/>
            <person name="Elewa A."/>
            <person name="Iarovenko S."/>
            <person name="Subramanian E."/>
            <person name="Araus A.J."/>
            <person name="Petzold A."/>
            <person name="Susuki M."/>
            <person name="Suzuki K.-i.T."/>
            <person name="Hayashi T."/>
            <person name="Toyoda A."/>
            <person name="Oliveira C."/>
            <person name="Osipova E."/>
            <person name="Leigh N.D."/>
            <person name="Simon A."/>
            <person name="Yun M.H."/>
        </authorList>
    </citation>
    <scope>NUCLEOTIDE SEQUENCE</scope>
    <source>
        <strain evidence="1">20211129_DDA</strain>
        <tissue evidence="1">Liver</tissue>
    </source>
</reference>
<protein>
    <submittedName>
        <fullName evidence="1">Uncharacterized protein</fullName>
    </submittedName>
</protein>
<dbReference type="Proteomes" id="UP001066276">
    <property type="component" value="Chromosome 4_2"/>
</dbReference>
<evidence type="ECO:0000313" key="1">
    <source>
        <dbReference type="EMBL" id="KAJ1166041.1"/>
    </source>
</evidence>
<keyword evidence="2" id="KW-1185">Reference proteome</keyword>
<accession>A0AAV7SPT2</accession>
<dbReference type="EMBL" id="JANPWB010000008">
    <property type="protein sequence ID" value="KAJ1166041.1"/>
    <property type="molecule type" value="Genomic_DNA"/>
</dbReference>
<evidence type="ECO:0000313" key="2">
    <source>
        <dbReference type="Proteomes" id="UP001066276"/>
    </source>
</evidence>
<proteinExistence type="predicted"/>
<comment type="caution">
    <text evidence="1">The sequence shown here is derived from an EMBL/GenBank/DDBJ whole genome shotgun (WGS) entry which is preliminary data.</text>
</comment>
<gene>
    <name evidence="1" type="ORF">NDU88_006451</name>
</gene>
<dbReference type="AlphaFoldDB" id="A0AAV7SPT2"/>